<accession>A0A9D5D7D6</accession>
<keyword evidence="1" id="KW-0175">Coiled coil</keyword>
<evidence type="ECO:0000313" key="3">
    <source>
        <dbReference type="Proteomes" id="UP001085076"/>
    </source>
</evidence>
<reference evidence="2" key="2">
    <citation type="journal article" date="2022" name="Hortic Res">
        <title>The genome of Dioscorea zingiberensis sheds light on the biosynthesis, origin and evolution of the medicinally important diosgenin saponins.</title>
        <authorList>
            <person name="Li Y."/>
            <person name="Tan C."/>
            <person name="Li Z."/>
            <person name="Guo J."/>
            <person name="Li S."/>
            <person name="Chen X."/>
            <person name="Wang C."/>
            <person name="Dai X."/>
            <person name="Yang H."/>
            <person name="Song W."/>
            <person name="Hou L."/>
            <person name="Xu J."/>
            <person name="Tong Z."/>
            <person name="Xu A."/>
            <person name="Yuan X."/>
            <person name="Wang W."/>
            <person name="Yang Q."/>
            <person name="Chen L."/>
            <person name="Sun Z."/>
            <person name="Wang K."/>
            <person name="Pan B."/>
            <person name="Chen J."/>
            <person name="Bao Y."/>
            <person name="Liu F."/>
            <person name="Qi X."/>
            <person name="Gang D.R."/>
            <person name="Wen J."/>
            <person name="Li J."/>
        </authorList>
    </citation>
    <scope>NUCLEOTIDE SEQUENCE</scope>
    <source>
        <strain evidence="2">Dzin_1.0</strain>
    </source>
</reference>
<gene>
    <name evidence="2" type="ORF">J5N97_005061</name>
</gene>
<keyword evidence="3" id="KW-1185">Reference proteome</keyword>
<reference evidence="2" key="1">
    <citation type="submission" date="2021-03" db="EMBL/GenBank/DDBJ databases">
        <authorList>
            <person name="Li Z."/>
            <person name="Yang C."/>
        </authorList>
    </citation>
    <scope>NUCLEOTIDE SEQUENCE</scope>
    <source>
        <strain evidence="2">Dzin_1.0</strain>
        <tissue evidence="2">Leaf</tissue>
    </source>
</reference>
<dbReference type="Proteomes" id="UP001085076">
    <property type="component" value="Miscellaneous, Linkage group lg01"/>
</dbReference>
<proteinExistence type="predicted"/>
<dbReference type="EMBL" id="JAGGNH010000001">
    <property type="protein sequence ID" value="KAJ0986705.1"/>
    <property type="molecule type" value="Genomic_DNA"/>
</dbReference>
<dbReference type="AlphaFoldDB" id="A0A9D5D7D6"/>
<feature type="coiled-coil region" evidence="1">
    <location>
        <begin position="23"/>
        <end position="54"/>
    </location>
</feature>
<protein>
    <submittedName>
        <fullName evidence="2">Uncharacterized protein</fullName>
    </submittedName>
</protein>
<dbReference type="OrthoDB" id="1735682at2759"/>
<evidence type="ECO:0000313" key="2">
    <source>
        <dbReference type="EMBL" id="KAJ0986705.1"/>
    </source>
</evidence>
<evidence type="ECO:0000256" key="1">
    <source>
        <dbReference type="SAM" id="Coils"/>
    </source>
</evidence>
<name>A0A9D5D7D6_9LILI</name>
<organism evidence="2 3">
    <name type="scientific">Dioscorea zingiberensis</name>
    <dbReference type="NCBI Taxonomy" id="325984"/>
    <lineage>
        <taxon>Eukaryota</taxon>
        <taxon>Viridiplantae</taxon>
        <taxon>Streptophyta</taxon>
        <taxon>Embryophyta</taxon>
        <taxon>Tracheophyta</taxon>
        <taxon>Spermatophyta</taxon>
        <taxon>Magnoliopsida</taxon>
        <taxon>Liliopsida</taxon>
        <taxon>Dioscoreales</taxon>
        <taxon>Dioscoreaceae</taxon>
        <taxon>Dioscorea</taxon>
    </lineage>
</organism>
<comment type="caution">
    <text evidence="2">The sequence shown here is derived from an EMBL/GenBank/DDBJ whole genome shotgun (WGS) entry which is preliminary data.</text>
</comment>
<sequence length="178" mass="20779">MSLLVGEAEEDEEEREAHCNLLQDRLGKELQELDKRLEQKEVQLQHKIKQESEQFRSWKATREKEVLQALMHAIENELEVNLRVHEAPTADFPKFLIEVEITWIPRRIWTFQTQNNLSNMIQESDMADEDWVESGRKIVKPNGAKSRKNWRKAKVQLVPSNPIPTSAVETNEVRGLQG</sequence>